<dbReference type="PANTHER" id="PTHR10137:SF0">
    <property type="entry name" value="V-TYPE PROTON ATPASE SUBUNIT C"/>
    <property type="match status" value="1"/>
</dbReference>
<dbReference type="STRING" id="78915.A0A4P9XK42"/>
<dbReference type="InterPro" id="IPR004907">
    <property type="entry name" value="ATPase_V1-cplx_csu"/>
</dbReference>
<dbReference type="AlphaFoldDB" id="A0A4P9XK42"/>
<dbReference type="GO" id="GO:0046961">
    <property type="term" value="F:proton-transporting ATPase activity, rotational mechanism"/>
    <property type="evidence" value="ECO:0007669"/>
    <property type="project" value="InterPro"/>
</dbReference>
<dbReference type="InterPro" id="IPR036132">
    <property type="entry name" value="Vac_ATP_synth_c_sf"/>
</dbReference>
<evidence type="ECO:0000313" key="8">
    <source>
        <dbReference type="Proteomes" id="UP000271241"/>
    </source>
</evidence>
<name>A0A4P9XK42_9FUNG</name>
<keyword evidence="2 6" id="KW-0813">Transport</keyword>
<comment type="similarity">
    <text evidence="1 6">Belongs to the V-ATPase C subunit family.</text>
</comment>
<evidence type="ECO:0000256" key="2">
    <source>
        <dbReference type="ARBA" id="ARBA00022448"/>
    </source>
</evidence>
<proteinExistence type="inferred from homology"/>
<keyword evidence="4 6" id="KW-0406">Ion transport</keyword>
<evidence type="ECO:0000256" key="6">
    <source>
        <dbReference type="RuleBase" id="RU364010"/>
    </source>
</evidence>
<dbReference type="Gene3D" id="3.30.70.1180">
    <property type="entry name" value="Vacuolar atp synthase subunit c, domain 1"/>
    <property type="match status" value="1"/>
</dbReference>
<comment type="function">
    <text evidence="6">Subunit of the V1 complex of vacuolar(H+)-ATPase (V-ATPase), a multisubunit enzyme composed of a peripheral complex (V1) that hydrolyzes ATP and a membrane integral complex (V0) that translocates protons. V-ATPase is responsible for acidifying and maintaining the pH of intracellular compartments and in some cell types, is targeted to the plasma membrane, where it is responsible for acidifying the extracellular environment. Subunit C is necessary for the assembly of the catalytic sector of the enzyme and is likely to have a specific function in its catalytic activity.</text>
</comment>
<dbReference type="OrthoDB" id="6605928at2759"/>
<accession>A0A4P9XK42</accession>
<organism evidence="7 8">
    <name type="scientific">Thamnocephalis sphaerospora</name>
    <dbReference type="NCBI Taxonomy" id="78915"/>
    <lineage>
        <taxon>Eukaryota</taxon>
        <taxon>Fungi</taxon>
        <taxon>Fungi incertae sedis</taxon>
        <taxon>Zoopagomycota</taxon>
        <taxon>Zoopagomycotina</taxon>
        <taxon>Zoopagomycetes</taxon>
        <taxon>Zoopagales</taxon>
        <taxon>Sigmoideomycetaceae</taxon>
        <taxon>Thamnocephalis</taxon>
    </lineage>
</organism>
<keyword evidence="8" id="KW-1185">Reference proteome</keyword>
<evidence type="ECO:0000256" key="3">
    <source>
        <dbReference type="ARBA" id="ARBA00022781"/>
    </source>
</evidence>
<evidence type="ECO:0000313" key="7">
    <source>
        <dbReference type="EMBL" id="RKP06125.1"/>
    </source>
</evidence>
<dbReference type="FunFam" id="3.30.70.100:FF:000002">
    <property type="entry name" value="V-type proton ATPase subunit C"/>
    <property type="match status" value="1"/>
</dbReference>
<sequence length="387" mass="44232">MPSYWLISVPATDRKDAAWHKLRQAVAEEPADHAEICGLAVPPFKTGTLDGLMSLSNDLVKHDQATESTVNKLAEALRALLQGDQEHLRLHLTVNDKSVDHYIKSFQWNNTKYRPDRPLREIVAMIAEEVGKIDATMKAKITQYNNVKSSVQNLERKQTGNFAVRNLAGIVDREHCIMDSEYLQTMFVAVPRNLYKEWKQKYETLAQMVVPRSSVLIAEDNEYGLFSVAVFKRVADEFASKCREEKFIVREFTYDETRLQRDRQELAELEATQQSMHVTQLGWCSTSFGVVFAAWVHIKVVRVFVESVLRYGLPPEYLTGTIKPHDKFVEKTAQTLEKLYANLGGKHSRDLPAGSGDLEDIQHLSLYDREYRPYVCFSIDWNVSGAV</sequence>
<protein>
    <recommendedName>
        <fullName evidence="6">V-type proton ATPase subunit C</fullName>
    </recommendedName>
</protein>
<dbReference type="Gene3D" id="1.20.1460.10">
    <property type="entry name" value="subunit c (vma5p) of the yeast v-atpase, domain 2"/>
    <property type="match status" value="1"/>
</dbReference>
<dbReference type="EMBL" id="KZ992948">
    <property type="protein sequence ID" value="RKP06125.1"/>
    <property type="molecule type" value="Genomic_DNA"/>
</dbReference>
<dbReference type="Proteomes" id="UP000271241">
    <property type="component" value="Unassembled WGS sequence"/>
</dbReference>
<dbReference type="GO" id="GO:0000221">
    <property type="term" value="C:vacuolar proton-transporting V-type ATPase, V1 domain"/>
    <property type="evidence" value="ECO:0007669"/>
    <property type="project" value="TreeGrafter"/>
</dbReference>
<gene>
    <name evidence="7" type="ORF">THASP1DRAFT_18877</name>
</gene>
<reference evidence="8" key="1">
    <citation type="journal article" date="2018" name="Nat. Microbiol.">
        <title>Leveraging single-cell genomics to expand the fungal tree of life.</title>
        <authorList>
            <person name="Ahrendt S.R."/>
            <person name="Quandt C.A."/>
            <person name="Ciobanu D."/>
            <person name="Clum A."/>
            <person name="Salamov A."/>
            <person name="Andreopoulos B."/>
            <person name="Cheng J.F."/>
            <person name="Woyke T."/>
            <person name="Pelin A."/>
            <person name="Henrissat B."/>
            <person name="Reynolds N.K."/>
            <person name="Benny G.L."/>
            <person name="Smith M.E."/>
            <person name="James T.Y."/>
            <person name="Grigoriev I.V."/>
        </authorList>
    </citation>
    <scope>NUCLEOTIDE SEQUENCE [LARGE SCALE GENOMIC DNA]</scope>
    <source>
        <strain evidence="8">RSA 1356</strain>
    </source>
</reference>
<dbReference type="Gene3D" id="3.30.70.100">
    <property type="match status" value="1"/>
</dbReference>
<comment type="subunit">
    <text evidence="6">V-ATPase is a heteromultimeric enzyme composed of a peripheral catalytic V1 complex (components A to H) attached to an integral membrane V0 proton pore complex.</text>
</comment>
<dbReference type="PANTHER" id="PTHR10137">
    <property type="entry name" value="V-TYPE PROTON ATPASE SUBUNIT C"/>
    <property type="match status" value="1"/>
</dbReference>
<keyword evidence="3 6" id="KW-0375">Hydrogen ion transport</keyword>
<evidence type="ECO:0000256" key="1">
    <source>
        <dbReference type="ARBA" id="ARBA00006138"/>
    </source>
</evidence>
<dbReference type="SUPFAM" id="SSF118203">
    <property type="entry name" value="Vacuolar ATP synthase subunit C"/>
    <property type="match status" value="1"/>
</dbReference>
<evidence type="ECO:0000256" key="4">
    <source>
        <dbReference type="ARBA" id="ARBA00023065"/>
    </source>
</evidence>
<dbReference type="Pfam" id="PF03223">
    <property type="entry name" value="V-ATPase_C"/>
    <property type="match status" value="1"/>
</dbReference>
<evidence type="ECO:0000256" key="5">
    <source>
        <dbReference type="ARBA" id="ARBA00053565"/>
    </source>
</evidence>
<comment type="function">
    <text evidence="5">Subunit of the V1 complex of vacuolar(H+)-ATPase (V-ATPase), a multisubunit enzyme composed of a peripheral complex (V1) that hydrolyzes ATP and a membrane integral complex (V0) that translocates protons. V-ATPase is responsible for acidifying and maintaining the pH of intracellular compartments. Subunit C is necessary for the assembly of the catalytic sector of the enzyme and is likely to have a specific function in its catalytic activity. Reversibly leaves the enzyme after glucose depletion, causing the catalytic subcomplex V1 to detach from the V0 section.</text>
</comment>
<dbReference type="CDD" id="cd14785">
    <property type="entry name" value="V-ATPase_C"/>
    <property type="match status" value="1"/>
</dbReference>